<evidence type="ECO:0000313" key="5">
    <source>
        <dbReference type="Proteomes" id="UP000565441"/>
    </source>
</evidence>
<dbReference type="Pfam" id="PF24764">
    <property type="entry name" value="rva_4"/>
    <property type="match status" value="1"/>
</dbReference>
<comment type="caution">
    <text evidence="4">The sequence shown here is derived from an EMBL/GenBank/DDBJ whole genome shotgun (WGS) entry which is preliminary data.</text>
</comment>
<organism evidence="4 5">
    <name type="scientific">Tricholomella constricta</name>
    <dbReference type="NCBI Taxonomy" id="117010"/>
    <lineage>
        <taxon>Eukaryota</taxon>
        <taxon>Fungi</taxon>
        <taxon>Dikarya</taxon>
        <taxon>Basidiomycota</taxon>
        <taxon>Agaricomycotina</taxon>
        <taxon>Agaricomycetes</taxon>
        <taxon>Agaricomycetidae</taxon>
        <taxon>Agaricales</taxon>
        <taxon>Tricholomatineae</taxon>
        <taxon>Lyophyllaceae</taxon>
        <taxon>Tricholomella</taxon>
    </lineage>
</organism>
<dbReference type="AlphaFoldDB" id="A0A8H5GTA5"/>
<feature type="compositionally biased region" description="Basic and acidic residues" evidence="2">
    <location>
        <begin position="1"/>
        <end position="10"/>
    </location>
</feature>
<dbReference type="GO" id="GO:0003723">
    <property type="term" value="F:RNA binding"/>
    <property type="evidence" value="ECO:0007669"/>
    <property type="project" value="UniProtKB-KW"/>
</dbReference>
<dbReference type="GO" id="GO:0005634">
    <property type="term" value="C:nucleus"/>
    <property type="evidence" value="ECO:0007669"/>
    <property type="project" value="UniProtKB-ARBA"/>
</dbReference>
<dbReference type="GO" id="GO:0015074">
    <property type="term" value="P:DNA integration"/>
    <property type="evidence" value="ECO:0007669"/>
    <property type="project" value="InterPro"/>
</dbReference>
<dbReference type="PANTHER" id="PTHR46791">
    <property type="entry name" value="EXPRESSED PROTEIN"/>
    <property type="match status" value="1"/>
</dbReference>
<reference evidence="4 5" key="1">
    <citation type="journal article" date="2020" name="ISME J.">
        <title>Uncovering the hidden diversity of litter-decomposition mechanisms in mushroom-forming fungi.</title>
        <authorList>
            <person name="Floudas D."/>
            <person name="Bentzer J."/>
            <person name="Ahren D."/>
            <person name="Johansson T."/>
            <person name="Persson P."/>
            <person name="Tunlid A."/>
        </authorList>
    </citation>
    <scope>NUCLEOTIDE SEQUENCE [LARGE SCALE GENOMIC DNA]</scope>
    <source>
        <strain evidence="4 5">CBS 661.87</strain>
    </source>
</reference>
<gene>
    <name evidence="4" type="ORF">D9615_010348</name>
</gene>
<evidence type="ECO:0000256" key="2">
    <source>
        <dbReference type="SAM" id="MobiDB-lite"/>
    </source>
</evidence>
<keyword evidence="5" id="KW-1185">Reference proteome</keyword>
<evidence type="ECO:0000313" key="4">
    <source>
        <dbReference type="EMBL" id="KAF5370510.1"/>
    </source>
</evidence>
<dbReference type="InterPro" id="IPR012337">
    <property type="entry name" value="RNaseH-like_sf"/>
</dbReference>
<feature type="region of interest" description="Disordered" evidence="2">
    <location>
        <begin position="129"/>
        <end position="179"/>
    </location>
</feature>
<feature type="domain" description="Integrase catalytic" evidence="3">
    <location>
        <begin position="686"/>
        <end position="771"/>
    </location>
</feature>
<protein>
    <recommendedName>
        <fullName evidence="3">Integrase catalytic domain-containing protein</fullName>
    </recommendedName>
</protein>
<dbReference type="InterPro" id="IPR001584">
    <property type="entry name" value="Integrase_cat-core"/>
</dbReference>
<dbReference type="InterPro" id="IPR058913">
    <property type="entry name" value="Integrase_dom_put"/>
</dbReference>
<feature type="compositionally biased region" description="Low complexity" evidence="2">
    <location>
        <begin position="158"/>
        <end position="169"/>
    </location>
</feature>
<dbReference type="PANTHER" id="PTHR46791:SF5">
    <property type="entry name" value="CLR5 DOMAIN-CONTAINING PROTEIN-RELATED"/>
    <property type="match status" value="1"/>
</dbReference>
<dbReference type="PROSITE" id="PS50994">
    <property type="entry name" value="INTEGRASE"/>
    <property type="match status" value="1"/>
</dbReference>
<dbReference type="OrthoDB" id="2686689at2759"/>
<evidence type="ECO:0000259" key="3">
    <source>
        <dbReference type="PROSITE" id="PS50994"/>
    </source>
</evidence>
<evidence type="ECO:0000256" key="1">
    <source>
        <dbReference type="ARBA" id="ARBA00022884"/>
    </source>
</evidence>
<dbReference type="SUPFAM" id="SSF53098">
    <property type="entry name" value="Ribonuclease H-like"/>
    <property type="match status" value="1"/>
</dbReference>
<keyword evidence="1" id="KW-0694">RNA-binding</keyword>
<proteinExistence type="predicted"/>
<sequence>MQETKARFTAEENPYINPGPKVEERETRDSSAAGADEMAAVVGSSVDTLQPSNVSQPSRVDKLLGIGKLPFALFIDPNVSNNPHPPLNNLRERAHAKGKLLKLKNITDSNQRPQMRQVNDKLVLDIRRRSTSSVSGVWTPPGLEGPQRRPLLSHGSRRSSTSSSSSTTTYGPASTIDPRISISSTIHPASSAHSHPHDMYHSVDPVPIMPSNRTSSLQPASPVNDRNNDRQSFMDILSPAVPQFTLPELHHHRTHSQPPSRTSSLARLISPESIVALLQAFTAVMCSPPHTEYSKWNLARSSPNPPSDVEPVAGKDWQLESTIMLPILRQFLARFSFSPSLRTTELCKLSPSTVGLAVGKSIRKLYGSLGGRSPHDGQDETCGRHFSPGSHSIRFRDCDRPLTQSALTFHDHAYASSVVFVSYYHDTEDTSSKLFSLCLGHQYLMAIPLHNISVAYEELTRSVDLALRTQIGDAARLGEQKRLCLEFQAGVRLHAHLLPAHDLQTVQSSVGRMVAALDEATTTSSDFPDAPPVAYSSMVVDGTQGHPRIDIKPEDLARFSTGRATRQQIADIYGCSARTIRRRLVEFGLSSPGPPVYTDVQHTNGSIERIFSSGVSSDLSQISDAELDQVMLNIYKQFPSFGRRMIDGYLLRIGERVPRQRILDSYLRVIGPTTSTFATRRIQRRVYSVPGPNSHWHHDGQHGLIHWKIVIHAFIDGFSRFSLGIRASNNNRAETVLCLFEDIAAVFGYPSRTRGDHGTENLLVASRMEEVRGEGRGSYIWGNANLLPGVYTTSELSVSG</sequence>
<feature type="region of interest" description="Disordered" evidence="2">
    <location>
        <begin position="1"/>
        <end position="39"/>
    </location>
</feature>
<dbReference type="EMBL" id="JAACJP010000051">
    <property type="protein sequence ID" value="KAF5370510.1"/>
    <property type="molecule type" value="Genomic_DNA"/>
</dbReference>
<dbReference type="Proteomes" id="UP000565441">
    <property type="component" value="Unassembled WGS sequence"/>
</dbReference>
<name>A0A8H5GTA5_9AGAR</name>
<dbReference type="InterPro" id="IPR036397">
    <property type="entry name" value="RNaseH_sf"/>
</dbReference>
<dbReference type="Gene3D" id="3.30.420.10">
    <property type="entry name" value="Ribonuclease H-like superfamily/Ribonuclease H"/>
    <property type="match status" value="1"/>
</dbReference>
<accession>A0A8H5GTA5</accession>